<evidence type="ECO:0000313" key="1">
    <source>
        <dbReference type="EMBL" id="BCZ84568.1"/>
    </source>
</evidence>
<reference evidence="1 2" key="1">
    <citation type="journal article" date="2022" name="Front. Microbiol.">
        <title>Identification and characterization of a novel class of self-sufficient cytochrome P450 hydroxylase involved in cyclohexanecarboxylate degradation in Paraburkholderia terrae strain KU-64.</title>
        <authorList>
            <person name="Yamamoto T."/>
            <person name="Hasegawa Y."/>
            <person name="Iwaki H."/>
        </authorList>
    </citation>
    <scope>NUCLEOTIDE SEQUENCE [LARGE SCALE GENOMIC DNA]</scope>
    <source>
        <strain evidence="1 2">KU-64</strain>
    </source>
</reference>
<dbReference type="RefSeq" id="WP_229517642.1">
    <property type="nucleotide sequence ID" value="NZ_AP024958.1"/>
</dbReference>
<protein>
    <recommendedName>
        <fullName evidence="3">DUF3024 domain-containing protein</fullName>
    </recommendedName>
</protein>
<organism evidence="1 2">
    <name type="scientific">Paraburkholderia terrae</name>
    <dbReference type="NCBI Taxonomy" id="311230"/>
    <lineage>
        <taxon>Bacteria</taxon>
        <taxon>Pseudomonadati</taxon>
        <taxon>Pseudomonadota</taxon>
        <taxon>Betaproteobacteria</taxon>
        <taxon>Burkholderiales</taxon>
        <taxon>Burkholderiaceae</taxon>
        <taxon>Paraburkholderia</taxon>
    </lineage>
</organism>
<dbReference type="EMBL" id="AP024958">
    <property type="protein sequence ID" value="BCZ84568.1"/>
    <property type="molecule type" value="Genomic_DNA"/>
</dbReference>
<keyword evidence="2" id="KW-1185">Reference proteome</keyword>
<name>A0ABM7U0J3_9BURK</name>
<sequence>MSKVSLQWDSAERTTISRERDRGAYRDESAAVTGHLIAIDRIEYTSRKRAARKFTVERDAVAVLKAVVPLAGQGVLDRHVYIWSKDTWKPIAHMSGRRLGYVSEPSSEKDVELAFDALFQLGF</sequence>
<evidence type="ECO:0000313" key="2">
    <source>
        <dbReference type="Proteomes" id="UP001319874"/>
    </source>
</evidence>
<gene>
    <name evidence="1" type="ORF">PTKU64_82430</name>
</gene>
<evidence type="ECO:0008006" key="3">
    <source>
        <dbReference type="Google" id="ProtNLM"/>
    </source>
</evidence>
<accession>A0ABM7U0J3</accession>
<dbReference type="Proteomes" id="UP001319874">
    <property type="component" value="Chromosome 4"/>
</dbReference>
<proteinExistence type="predicted"/>